<dbReference type="OrthoDB" id="9769453at2"/>
<dbReference type="Proteomes" id="UP000295611">
    <property type="component" value="Unassembled WGS sequence"/>
</dbReference>
<protein>
    <submittedName>
        <fullName evidence="1">Uncharacterized protein (TIGR01319 family)</fullName>
    </submittedName>
</protein>
<dbReference type="PIRSF" id="PIRSF004729">
    <property type="entry name" value="MutL"/>
    <property type="match status" value="1"/>
</dbReference>
<evidence type="ECO:0000313" key="1">
    <source>
        <dbReference type="EMBL" id="TDR82755.1"/>
    </source>
</evidence>
<dbReference type="AlphaFoldDB" id="A0A4R7BFC8"/>
<proteinExistence type="predicted"/>
<reference evidence="1 2" key="1">
    <citation type="submission" date="2019-03" db="EMBL/GenBank/DDBJ databases">
        <title>Genomic Encyclopedia of Type Strains, Phase III (KMG-III): the genomes of soil and plant-associated and newly described type strains.</title>
        <authorList>
            <person name="Whitman W."/>
        </authorList>
    </citation>
    <scope>NUCLEOTIDE SEQUENCE [LARGE SCALE GENOMIC DNA]</scope>
    <source>
        <strain evidence="1 2">CECT 8976</strain>
    </source>
</reference>
<organism evidence="1 2">
    <name type="scientific">Paludibacterium purpuratum</name>
    <dbReference type="NCBI Taxonomy" id="1144873"/>
    <lineage>
        <taxon>Bacteria</taxon>
        <taxon>Pseudomonadati</taxon>
        <taxon>Pseudomonadota</taxon>
        <taxon>Betaproteobacteria</taxon>
        <taxon>Neisseriales</taxon>
        <taxon>Chromobacteriaceae</taxon>
        <taxon>Paludibacterium</taxon>
    </lineage>
</organism>
<dbReference type="RefSeq" id="WP_133678083.1">
    <property type="nucleotide sequence ID" value="NZ_SNZP01000001.1"/>
</dbReference>
<dbReference type="Pfam" id="PF13941">
    <property type="entry name" value="MutL"/>
    <property type="match status" value="1"/>
</dbReference>
<gene>
    <name evidence="1" type="ORF">DFP86_101144</name>
</gene>
<name>A0A4R7BFC8_9NEIS</name>
<keyword evidence="2" id="KW-1185">Reference proteome</keyword>
<dbReference type="EMBL" id="SNZP01000001">
    <property type="protein sequence ID" value="TDR82755.1"/>
    <property type="molecule type" value="Genomic_DNA"/>
</dbReference>
<dbReference type="NCBIfam" id="TIGR01319">
    <property type="entry name" value="glmL_fam"/>
    <property type="match status" value="1"/>
</dbReference>
<dbReference type="InterPro" id="IPR006230">
    <property type="entry name" value="MutL"/>
</dbReference>
<evidence type="ECO:0000313" key="2">
    <source>
        <dbReference type="Proteomes" id="UP000295611"/>
    </source>
</evidence>
<dbReference type="NCBIfam" id="NF040745">
    <property type="entry name" value="accessory_GlmL"/>
    <property type="match status" value="1"/>
</dbReference>
<comment type="caution">
    <text evidence="1">The sequence shown here is derived from an EMBL/GenBank/DDBJ whole genome shotgun (WGS) entry which is preliminary data.</text>
</comment>
<accession>A0A4R7BFC8</accession>
<sequence>MKTVSIDIGSTWTKGALFEVGDRDLQLLKRTVSPTTVQHLADGFFQVLNALLDDDNAIERIRSGEITLNYSSSAKGGLAVAALGLVPSITLESARVAAYSAGAKITQVFAYRMNRSDIRALEDNPPDILLFAGGTDGGHFDTICHNASLLAASKLDCSIVYAGNRAVQDEVTDLLGQKDLVVVENVLPALDQQNPDPAREAMRSIFLSRIVKGKGLDEIIAATGSEPVPTPYAVYEFTRHIQEHVPGWHDFMLLDMGGATTDVYSSHDQCPPPGAVQRGLPEPLIKRTVEGDLGMRVSAEAASETGEALIAEHLAHDPAQIAAFHEYVEKVTAEPDYLPQDSQGKRFDTLLAGACAAYACERHAGRSTQVYTLEGTVDVQTGRDLTSVKKVIGSGGWLANSKEFDVGNWIRERKVDSKGKTVLLPSTVEYYRDEQYLFPLLANVARNYPEAAAFTGVALLAQS</sequence>